<keyword evidence="3" id="KW-1185">Reference proteome</keyword>
<accession>A0A4R3MUC2</accession>
<feature type="transmembrane region" description="Helical" evidence="1">
    <location>
        <begin position="87"/>
        <end position="106"/>
    </location>
</feature>
<keyword evidence="1" id="KW-1133">Transmembrane helix</keyword>
<evidence type="ECO:0000313" key="3">
    <source>
        <dbReference type="Proteomes" id="UP000294650"/>
    </source>
</evidence>
<reference evidence="2 3" key="1">
    <citation type="submission" date="2019-03" db="EMBL/GenBank/DDBJ databases">
        <title>Genomic Encyclopedia of Type Strains, Phase IV (KMG-IV): sequencing the most valuable type-strain genomes for metagenomic binning, comparative biology and taxonomic classification.</title>
        <authorList>
            <person name="Goeker M."/>
        </authorList>
    </citation>
    <scope>NUCLEOTIDE SEQUENCE [LARGE SCALE GENOMIC DNA]</scope>
    <source>
        <strain evidence="2 3">DSM 25894</strain>
    </source>
</reference>
<name>A0A4R3MUC2_9BACI</name>
<dbReference type="RefSeq" id="WP_132372442.1">
    <property type="nucleotide sequence ID" value="NZ_SMAN01000018.1"/>
</dbReference>
<comment type="caution">
    <text evidence="2">The sequence shown here is derived from an EMBL/GenBank/DDBJ whole genome shotgun (WGS) entry which is preliminary data.</text>
</comment>
<protein>
    <submittedName>
        <fullName evidence="2">Uncharacterized protein</fullName>
    </submittedName>
</protein>
<dbReference type="OrthoDB" id="6053908at2"/>
<proteinExistence type="predicted"/>
<gene>
    <name evidence="2" type="ORF">EDD68_11820</name>
</gene>
<evidence type="ECO:0000313" key="2">
    <source>
        <dbReference type="EMBL" id="TCT19337.1"/>
    </source>
</evidence>
<evidence type="ECO:0000256" key="1">
    <source>
        <dbReference type="SAM" id="Phobius"/>
    </source>
</evidence>
<sequence>MNAIGNIHPVEHAHVMVSSGSCDKMKHDMNWSHQNICRVVYEKKPECWRNIKTDGDHGMENNEYYVGWGTLALINAGLAQGKNRSGLNWFFISLLLGPFATLILLVQEKLPEEDS</sequence>
<keyword evidence="1" id="KW-0472">Membrane</keyword>
<organism evidence="2 3">
    <name type="scientific">Melghiribacillus thermohalophilus</name>
    <dbReference type="NCBI Taxonomy" id="1324956"/>
    <lineage>
        <taxon>Bacteria</taxon>
        <taxon>Bacillati</taxon>
        <taxon>Bacillota</taxon>
        <taxon>Bacilli</taxon>
        <taxon>Bacillales</taxon>
        <taxon>Bacillaceae</taxon>
        <taxon>Melghiribacillus</taxon>
    </lineage>
</organism>
<dbReference type="EMBL" id="SMAN01000018">
    <property type="protein sequence ID" value="TCT19337.1"/>
    <property type="molecule type" value="Genomic_DNA"/>
</dbReference>
<dbReference type="AlphaFoldDB" id="A0A4R3MUC2"/>
<dbReference type="Proteomes" id="UP000294650">
    <property type="component" value="Unassembled WGS sequence"/>
</dbReference>
<keyword evidence="1" id="KW-0812">Transmembrane</keyword>